<feature type="signal peptide" evidence="2">
    <location>
        <begin position="1"/>
        <end position="30"/>
    </location>
</feature>
<evidence type="ECO:0008006" key="5">
    <source>
        <dbReference type="Google" id="ProtNLM"/>
    </source>
</evidence>
<dbReference type="EMBL" id="CP001322">
    <property type="protein sequence ID" value="ACL05934.1"/>
    <property type="molecule type" value="Genomic_DNA"/>
</dbReference>
<dbReference type="CDD" id="cd00229">
    <property type="entry name" value="SGNH_hydrolase"/>
    <property type="match status" value="1"/>
</dbReference>
<dbReference type="Proteomes" id="UP000000739">
    <property type="component" value="Chromosome"/>
</dbReference>
<accession>B8FM96</accession>
<proteinExistence type="predicted"/>
<reference evidence="3 4" key="1">
    <citation type="journal article" date="2012" name="Environ. Microbiol.">
        <title>The genome sequence of Desulfatibacillum alkenivorans AK-01: a blueprint for anaerobic alkane oxidation.</title>
        <authorList>
            <person name="Callaghan A.V."/>
            <person name="Morris B.E."/>
            <person name="Pereira I.A."/>
            <person name="McInerney M.J."/>
            <person name="Austin R.N."/>
            <person name="Groves J.T."/>
            <person name="Kukor J.J."/>
            <person name="Suflita J.M."/>
            <person name="Young L.Y."/>
            <person name="Zylstra G.J."/>
            <person name="Wawrik B."/>
        </authorList>
    </citation>
    <scope>NUCLEOTIDE SEQUENCE [LARGE SCALE GENOMIC DNA]</scope>
    <source>
        <strain evidence="3 4">AK-01</strain>
    </source>
</reference>
<sequence>MKYKISNICAKLMLVCVSTLLALGFAEAFARILNIGPDVHRVRTHVENSAYQASSNPILGYELKPNFRCSTPNLHETFPYINAHGQRDIERSLEKKPGWKRIVVLGDSVAAGHRVWDLNQTISRWMDRLMVEDRVEVLNFGMGGYCTRAEVELLRTKALKFDPDMVILIFVKNDFRDFNSQISHYRIQRPKYIEWLFIHSRLFRTLAMETDWMHFASENKDYWINDRQFEEIGGNNVEQGFELLQQLSLEYGFSCLIAVWPRFDDDGIVDVDNGGDGLWLDGDKKAAPPQGPRMTVERLAEKFRLPHFRLSGYFKEDFQNRQSEREAGATPKSLYAAGDDTHPSPLGARVAAAALVDKARSIWNGGRLE</sequence>
<gene>
    <name evidence="3" type="ordered locus">Dalk_4253</name>
</gene>
<feature type="region of interest" description="Disordered" evidence="1">
    <location>
        <begin position="321"/>
        <end position="341"/>
    </location>
</feature>
<dbReference type="AlphaFoldDB" id="B8FM96"/>
<evidence type="ECO:0000313" key="3">
    <source>
        <dbReference type="EMBL" id="ACL05934.1"/>
    </source>
</evidence>
<name>B8FM96_DESAL</name>
<protein>
    <recommendedName>
        <fullName evidence="5">SGNH hydrolase-type esterase domain-containing protein</fullName>
    </recommendedName>
</protein>
<dbReference type="SUPFAM" id="SSF52266">
    <property type="entry name" value="SGNH hydrolase"/>
    <property type="match status" value="1"/>
</dbReference>
<dbReference type="InterPro" id="IPR036514">
    <property type="entry name" value="SGNH_hydro_sf"/>
</dbReference>
<dbReference type="eggNOG" id="COG2755">
    <property type="taxonomic scope" value="Bacteria"/>
</dbReference>
<dbReference type="KEGG" id="dal:Dalk_4253"/>
<evidence type="ECO:0000256" key="1">
    <source>
        <dbReference type="SAM" id="MobiDB-lite"/>
    </source>
</evidence>
<feature type="chain" id="PRO_5002871892" description="SGNH hydrolase-type esterase domain-containing protein" evidence="2">
    <location>
        <begin position="31"/>
        <end position="369"/>
    </location>
</feature>
<dbReference type="GO" id="GO:0016788">
    <property type="term" value="F:hydrolase activity, acting on ester bonds"/>
    <property type="evidence" value="ECO:0007669"/>
    <property type="project" value="UniProtKB-ARBA"/>
</dbReference>
<organism evidence="3 4">
    <name type="scientific">Desulfatibacillum aliphaticivorans</name>
    <dbReference type="NCBI Taxonomy" id="218208"/>
    <lineage>
        <taxon>Bacteria</taxon>
        <taxon>Pseudomonadati</taxon>
        <taxon>Thermodesulfobacteriota</taxon>
        <taxon>Desulfobacteria</taxon>
        <taxon>Desulfobacterales</taxon>
        <taxon>Desulfatibacillaceae</taxon>
        <taxon>Desulfatibacillum</taxon>
    </lineage>
</organism>
<keyword evidence="4" id="KW-1185">Reference proteome</keyword>
<keyword evidence="2" id="KW-0732">Signal</keyword>
<evidence type="ECO:0000256" key="2">
    <source>
        <dbReference type="SAM" id="SignalP"/>
    </source>
</evidence>
<evidence type="ECO:0000313" key="4">
    <source>
        <dbReference type="Proteomes" id="UP000000739"/>
    </source>
</evidence>
<dbReference type="Gene3D" id="3.40.50.1110">
    <property type="entry name" value="SGNH hydrolase"/>
    <property type="match status" value="1"/>
</dbReference>
<dbReference type="HOGENOM" id="CLU_749498_0_0_7"/>
<dbReference type="RefSeq" id="WP_015948981.1">
    <property type="nucleotide sequence ID" value="NC_011768.1"/>
</dbReference>